<evidence type="ECO:0000313" key="1">
    <source>
        <dbReference type="EMBL" id="KAF0721723.1"/>
    </source>
</evidence>
<dbReference type="EMBL" id="VJMJ01000369">
    <property type="protein sequence ID" value="KAF0721723.1"/>
    <property type="molecule type" value="Genomic_DNA"/>
</dbReference>
<comment type="caution">
    <text evidence="1">The sequence shown here is derived from an EMBL/GenBank/DDBJ whole genome shotgun (WGS) entry which is preliminary data.</text>
</comment>
<accession>A0A6G0W5I9</accession>
<proteinExistence type="predicted"/>
<sequence length="154" mass="17896">MSGTQAFETIFKDKPTTRDGIMTAFNSLLQEIQPTELQVELMWAQWDLILQCLVPQIYNCDAWVPYYTKHTVNWLPTQLMRLLSNDSLHRLLLSPLEDKLLGWLQSQKWENDSVETLVNLKSQSPGTFAMALQIISEADKLLLRYQHLQYPLLS</sequence>
<organism evidence="1 2">
    <name type="scientific">Aphanomyces euteiches</name>
    <dbReference type="NCBI Taxonomy" id="100861"/>
    <lineage>
        <taxon>Eukaryota</taxon>
        <taxon>Sar</taxon>
        <taxon>Stramenopiles</taxon>
        <taxon>Oomycota</taxon>
        <taxon>Saprolegniomycetes</taxon>
        <taxon>Saprolegniales</taxon>
        <taxon>Verrucalvaceae</taxon>
        <taxon>Aphanomyces</taxon>
    </lineage>
</organism>
<evidence type="ECO:0000313" key="2">
    <source>
        <dbReference type="Proteomes" id="UP000481153"/>
    </source>
</evidence>
<keyword evidence="2" id="KW-1185">Reference proteome</keyword>
<name>A0A6G0W5I9_9STRA</name>
<protein>
    <submittedName>
        <fullName evidence="1">Uncharacterized protein</fullName>
    </submittedName>
</protein>
<dbReference type="Proteomes" id="UP000481153">
    <property type="component" value="Unassembled WGS sequence"/>
</dbReference>
<gene>
    <name evidence="1" type="ORF">Ae201684_018963</name>
</gene>
<dbReference type="VEuPathDB" id="FungiDB:AeMF1_020977"/>
<dbReference type="AlphaFoldDB" id="A0A6G0W5I9"/>
<reference evidence="1 2" key="1">
    <citation type="submission" date="2019-07" db="EMBL/GenBank/DDBJ databases">
        <title>Genomics analysis of Aphanomyces spp. identifies a new class of oomycete effector associated with host adaptation.</title>
        <authorList>
            <person name="Gaulin E."/>
        </authorList>
    </citation>
    <scope>NUCLEOTIDE SEQUENCE [LARGE SCALE GENOMIC DNA]</scope>
    <source>
        <strain evidence="1 2">ATCC 201684</strain>
    </source>
</reference>